<evidence type="ECO:0000313" key="5">
    <source>
        <dbReference type="Proteomes" id="UP000290189"/>
    </source>
</evidence>
<sequence>MASALVELDRRLVSSTGTHLLSRKTPKPAFGRTVSPGQVAIWSRNGRPIVAIQPGNYWNWSIRHKFHAISDLAVPIDALGLTAAQAGPSEAIVVQDPQNRVFVVRNGAGFAAYGMYGRFRIIAIVNMTSLGDECVVKDRHANRILGWKKDILTKSSDGRTLSTAATFLHIPPCRVAVMQNRHHMSILQPGQHFITEPSTTFRRFYSTSDQQMTFETLPSVTADGVTITFCITVRVRIVDPLQLAPHYDDAFDVIRNPAQAAVNDFVSRSTMTRFLHATYKRTSHQGEGDEGVVFWIDAFRQTCLDGLARCARPYGVQVESFDVLNHEIRPGIRALPATLMLPLHEKPWS</sequence>
<dbReference type="AlphaFoldDB" id="A0A0G4IIX8"/>
<dbReference type="OrthoDB" id="6738456at2759"/>
<dbReference type="Pfam" id="PF01145">
    <property type="entry name" value="Band_7"/>
    <property type="match status" value="1"/>
</dbReference>
<evidence type="ECO:0000313" key="3">
    <source>
        <dbReference type="EMBL" id="SPQ94363.1"/>
    </source>
</evidence>
<dbReference type="EMBL" id="CDSF01000002">
    <property type="protein sequence ID" value="CEO95035.1"/>
    <property type="molecule type" value="Genomic_DNA"/>
</dbReference>
<evidence type="ECO:0000313" key="2">
    <source>
        <dbReference type="EMBL" id="CEO95035.1"/>
    </source>
</evidence>
<protein>
    <recommendedName>
        <fullName evidence="1">Band 7 domain-containing protein</fullName>
    </recommendedName>
</protein>
<evidence type="ECO:0000259" key="1">
    <source>
        <dbReference type="Pfam" id="PF01145"/>
    </source>
</evidence>
<reference evidence="3 5" key="2">
    <citation type="submission" date="2018-03" db="EMBL/GenBank/DDBJ databases">
        <authorList>
            <person name="Fogelqvist J."/>
        </authorList>
    </citation>
    <scope>NUCLEOTIDE SEQUENCE [LARGE SCALE GENOMIC DNA]</scope>
</reference>
<keyword evidence="3" id="KW-0496">Mitochondrion</keyword>
<dbReference type="Proteomes" id="UP000290189">
    <property type="component" value="Unassembled WGS sequence"/>
</dbReference>
<dbReference type="InterPro" id="IPR001107">
    <property type="entry name" value="Band_7"/>
</dbReference>
<dbReference type="STRING" id="37360.A0A0G4IIX8"/>
<organism evidence="2 4">
    <name type="scientific">Plasmodiophora brassicae</name>
    <name type="common">Clubroot disease agent</name>
    <dbReference type="NCBI Taxonomy" id="37360"/>
    <lineage>
        <taxon>Eukaryota</taxon>
        <taxon>Sar</taxon>
        <taxon>Rhizaria</taxon>
        <taxon>Endomyxa</taxon>
        <taxon>Phytomyxea</taxon>
        <taxon>Plasmodiophorida</taxon>
        <taxon>Plasmodiophoridae</taxon>
        <taxon>Plasmodiophora</taxon>
    </lineage>
</organism>
<geneLocation type="mitochondrion" evidence="3"/>
<name>A0A0G4IIX8_PLABS</name>
<proteinExistence type="predicted"/>
<dbReference type="InterPro" id="IPR036013">
    <property type="entry name" value="Band_7/SPFH_dom_sf"/>
</dbReference>
<gene>
    <name evidence="2" type="ORF">PBRA_003848</name>
    <name evidence="3" type="ORF">PLBR_LOCUS1578</name>
</gene>
<reference evidence="2 4" key="1">
    <citation type="submission" date="2015-02" db="EMBL/GenBank/DDBJ databases">
        <authorList>
            <person name="Chooi Y.-H."/>
        </authorList>
    </citation>
    <scope>NUCLEOTIDE SEQUENCE [LARGE SCALE GENOMIC DNA]</scope>
    <source>
        <strain evidence="2">E3</strain>
    </source>
</reference>
<dbReference type="EMBL" id="OVEO01000002">
    <property type="protein sequence ID" value="SPQ94363.1"/>
    <property type="molecule type" value="Genomic_DNA"/>
</dbReference>
<dbReference type="Proteomes" id="UP000039324">
    <property type="component" value="Unassembled WGS sequence"/>
</dbReference>
<feature type="domain" description="Band 7" evidence="1">
    <location>
        <begin position="170"/>
        <end position="330"/>
    </location>
</feature>
<accession>A0A0G4IIX8</accession>
<evidence type="ECO:0000313" key="4">
    <source>
        <dbReference type="Proteomes" id="UP000039324"/>
    </source>
</evidence>
<dbReference type="SUPFAM" id="SSF117892">
    <property type="entry name" value="Band 7/SPFH domain"/>
    <property type="match status" value="1"/>
</dbReference>
<dbReference type="Gene3D" id="3.30.479.30">
    <property type="entry name" value="Band 7 domain"/>
    <property type="match status" value="1"/>
</dbReference>
<keyword evidence="4" id="KW-1185">Reference proteome</keyword>